<dbReference type="FunFam" id="3.10.20.90:FF:000044">
    <property type="entry name" value="Ubiquitin-fold modifier 1"/>
    <property type="match status" value="1"/>
</dbReference>
<reference evidence="5 6" key="1">
    <citation type="submission" date="2016-04" db="EMBL/GenBank/DDBJ databases">
        <title>The genome of Intoshia linei affirms orthonectids as highly simplified spiralians.</title>
        <authorList>
            <person name="Mikhailov K.V."/>
            <person name="Slusarev G.S."/>
            <person name="Nikitin M.A."/>
            <person name="Logacheva M.D."/>
            <person name="Penin A."/>
            <person name="Aleoshin V."/>
            <person name="Panchin Y.V."/>
        </authorList>
    </citation>
    <scope>NUCLEOTIDE SEQUENCE [LARGE SCALE GENOMIC DNA]</scope>
    <source>
        <strain evidence="5">Intl2013</strain>
        <tissue evidence="5">Whole animal</tissue>
    </source>
</reference>
<evidence type="ECO:0000256" key="1">
    <source>
        <dbReference type="ARBA" id="ARBA00010230"/>
    </source>
</evidence>
<dbReference type="GO" id="GO:0005634">
    <property type="term" value="C:nucleus"/>
    <property type="evidence" value="ECO:0007669"/>
    <property type="project" value="TreeGrafter"/>
</dbReference>
<comment type="similarity">
    <text evidence="1">Belongs to the UFM1 family.</text>
</comment>
<organism evidence="5 6">
    <name type="scientific">Intoshia linei</name>
    <dbReference type="NCBI Taxonomy" id="1819745"/>
    <lineage>
        <taxon>Eukaryota</taxon>
        <taxon>Metazoa</taxon>
        <taxon>Spiralia</taxon>
        <taxon>Lophotrochozoa</taxon>
        <taxon>Mesozoa</taxon>
        <taxon>Orthonectida</taxon>
        <taxon>Rhopaluridae</taxon>
        <taxon>Intoshia</taxon>
    </lineage>
</organism>
<gene>
    <name evidence="5" type="ORF">A3Q56_06242</name>
</gene>
<name>A0A177AVN5_9BILA</name>
<dbReference type="Proteomes" id="UP000078046">
    <property type="component" value="Unassembled WGS sequence"/>
</dbReference>
<keyword evidence="3" id="KW-1017">Isopeptide bond</keyword>
<dbReference type="CDD" id="cd01766">
    <property type="entry name" value="Ubl_UFM1"/>
    <property type="match status" value="1"/>
</dbReference>
<keyword evidence="6" id="KW-1185">Reference proteome</keyword>
<dbReference type="InterPro" id="IPR029071">
    <property type="entry name" value="Ubiquitin-like_domsf"/>
</dbReference>
<dbReference type="EMBL" id="LWCA01001054">
    <property type="protein sequence ID" value="OAF66045.1"/>
    <property type="molecule type" value="Genomic_DNA"/>
</dbReference>
<protein>
    <recommendedName>
        <fullName evidence="2">Ubiquitin-fold modifier 1</fullName>
    </recommendedName>
</protein>
<proteinExistence type="inferred from homology"/>
<dbReference type="Pfam" id="PF03671">
    <property type="entry name" value="Ufm1"/>
    <property type="match status" value="1"/>
</dbReference>
<evidence type="ECO:0000313" key="5">
    <source>
        <dbReference type="EMBL" id="OAF66045.1"/>
    </source>
</evidence>
<dbReference type="OrthoDB" id="284357at2759"/>
<accession>A0A177AVN5</accession>
<evidence type="ECO:0000313" key="6">
    <source>
        <dbReference type="Proteomes" id="UP000078046"/>
    </source>
</evidence>
<dbReference type="GO" id="GO:0005737">
    <property type="term" value="C:cytoplasm"/>
    <property type="evidence" value="ECO:0007669"/>
    <property type="project" value="TreeGrafter"/>
</dbReference>
<dbReference type="GO" id="GO:1990592">
    <property type="term" value="P:protein K69-linked ufmylation"/>
    <property type="evidence" value="ECO:0007669"/>
    <property type="project" value="TreeGrafter"/>
</dbReference>
<evidence type="ECO:0000256" key="4">
    <source>
        <dbReference type="ARBA" id="ARBA00022786"/>
    </source>
</evidence>
<dbReference type="AlphaFoldDB" id="A0A177AVN5"/>
<dbReference type="Gene3D" id="3.10.20.90">
    <property type="entry name" value="Phosphatidylinositol 3-kinase Catalytic Subunit, Chain A, domain 1"/>
    <property type="match status" value="1"/>
</dbReference>
<dbReference type="PANTHER" id="PTHR15825">
    <property type="entry name" value="UBIQUITIN-FOLD MODIFIER 1"/>
    <property type="match status" value="1"/>
</dbReference>
<sequence>MSEHQSVEFRIVLSSDPKLPFKRIRVPEKTPFHAVLKYATEQFKVPHETSAIITDDGIGINPNQTADAIFLKYGSSLRLIPRDRVGFY</sequence>
<dbReference type="PANTHER" id="PTHR15825:SF0">
    <property type="entry name" value="UBIQUITIN-FOLD MODIFIER 1"/>
    <property type="match status" value="1"/>
</dbReference>
<dbReference type="InterPro" id="IPR005375">
    <property type="entry name" value="UFM1"/>
</dbReference>
<keyword evidence="4" id="KW-0833">Ubl conjugation pathway</keyword>
<evidence type="ECO:0000256" key="2">
    <source>
        <dbReference type="ARBA" id="ARBA00015319"/>
    </source>
</evidence>
<evidence type="ECO:0000256" key="3">
    <source>
        <dbReference type="ARBA" id="ARBA00022499"/>
    </source>
</evidence>
<comment type="caution">
    <text evidence="5">The sequence shown here is derived from an EMBL/GenBank/DDBJ whole genome shotgun (WGS) entry which is preliminary data.</text>
</comment>
<dbReference type="SUPFAM" id="SSF54236">
    <property type="entry name" value="Ubiquitin-like"/>
    <property type="match status" value="1"/>
</dbReference>